<dbReference type="EC" id="3.2.1.23" evidence="3"/>
<reference evidence="10 11" key="1">
    <citation type="submission" date="2023-07" db="EMBL/GenBank/DDBJ databases">
        <title>Sorghum-associated microbial communities from plants grown in Nebraska, USA.</title>
        <authorList>
            <person name="Schachtman D."/>
        </authorList>
    </citation>
    <scope>NUCLEOTIDE SEQUENCE [LARGE SCALE GENOMIC DNA]</scope>
    <source>
        <strain evidence="10 11">BE332</strain>
    </source>
</reference>
<protein>
    <recommendedName>
        <fullName evidence="3">beta-galactosidase</fullName>
        <ecNumber evidence="3">3.2.1.23</ecNumber>
    </recommendedName>
</protein>
<dbReference type="PANTHER" id="PTHR36447:SF2">
    <property type="entry name" value="BETA-GALACTOSIDASE YESZ"/>
    <property type="match status" value="1"/>
</dbReference>
<evidence type="ECO:0000256" key="3">
    <source>
        <dbReference type="ARBA" id="ARBA00012756"/>
    </source>
</evidence>
<dbReference type="Gene3D" id="3.40.50.880">
    <property type="match status" value="1"/>
</dbReference>
<dbReference type="SUPFAM" id="SSF52317">
    <property type="entry name" value="Class I glutamine amidotransferase-like"/>
    <property type="match status" value="1"/>
</dbReference>
<evidence type="ECO:0000313" key="11">
    <source>
        <dbReference type="Proteomes" id="UP001239626"/>
    </source>
</evidence>
<comment type="caution">
    <text evidence="10">The sequence shown here is derived from an EMBL/GenBank/DDBJ whole genome shotgun (WGS) entry which is preliminary data.</text>
</comment>
<evidence type="ECO:0000313" key="10">
    <source>
        <dbReference type="EMBL" id="MDQ0373934.1"/>
    </source>
</evidence>
<dbReference type="CDD" id="cd03143">
    <property type="entry name" value="A4_beta-galactosidase_middle_domain"/>
    <property type="match status" value="1"/>
</dbReference>
<dbReference type="InterPro" id="IPR029062">
    <property type="entry name" value="Class_I_gatase-like"/>
</dbReference>
<accession>A0ABU0EF84</accession>
<sequence>MADAHLLPDRILFGAAFYDEYRVNGDLERDLDLMAEASFSVIRVGESVWATWEPEPGVYHLDWLQPVLDGAHARGISVVLGTPTYAVPPWLRAMDPELAGEEATGVRHPWGWRQEVDITHPLFRQHAEGVIRAIVAKYASHPAIIGYQVDNEPGPFLLHNQRVFDGFLSWLEGRYGDVETLNREWGLTFWSQRIRSWDELWRPDGNHSPQYQLEWRRYQAELVTEFIAWQARIVREYAGPRQFVTTCISYERPAMDDRQLVQQLDVTAGNPYYLMQEALRIGVEVPRTAKWWSSGVWALFEQGDRMYSSAQAPFLVTETNAQSIGQSHWQHHTPYPGQIALAGLALVARGARMIEYWQWQTPHYGIETYWGGVLPHSGQPGRIYREIAELGRRLRDLGPVLEGFTPDADVALLYSIDTKQSFEFYPPLADAEGGPDRTSYLRIFDRYYRAGFEAGIQSRIVHADQFRERDAEDFVAEFPTLVVPTLYVADDGMLDALVRYAEAGGHLVVGIRTGYGDQLARARPERAPGRLAAAAGVWYDEYSTLDAPVGIDGATFGGGRAEGWADALVADGADVVAVYSSGIYAGRPVVTSREHGAGRVTYVGTLPDLALATSILRWAVPIASASEWQLDAPVTVTSGSSGGERVWFISNWSPEPATAHPPQRSGEEPIVLEPWDVTVLVEQRDPKSGAVYIPEPERIEQS</sequence>
<dbReference type="Pfam" id="PF02449">
    <property type="entry name" value="Glyco_hydro_42"/>
    <property type="match status" value="1"/>
</dbReference>
<dbReference type="InterPro" id="IPR017853">
    <property type="entry name" value="GH"/>
</dbReference>
<keyword evidence="7 10" id="KW-0326">Glycosidase</keyword>
<keyword evidence="4" id="KW-0479">Metal-binding</keyword>
<dbReference type="InterPro" id="IPR013529">
    <property type="entry name" value="Glyco_hydro_42_N"/>
</dbReference>
<dbReference type="Pfam" id="PF08532">
    <property type="entry name" value="Glyco_hydro_42M"/>
    <property type="match status" value="1"/>
</dbReference>
<evidence type="ECO:0000259" key="8">
    <source>
        <dbReference type="Pfam" id="PF02449"/>
    </source>
</evidence>
<dbReference type="RefSeq" id="WP_307492306.1">
    <property type="nucleotide sequence ID" value="NZ_JAUSVB010000003.1"/>
</dbReference>
<evidence type="ECO:0000256" key="1">
    <source>
        <dbReference type="ARBA" id="ARBA00001412"/>
    </source>
</evidence>
<keyword evidence="5 10" id="KW-0378">Hydrolase</keyword>
<evidence type="ECO:0000259" key="9">
    <source>
        <dbReference type="Pfam" id="PF08532"/>
    </source>
</evidence>
<evidence type="ECO:0000256" key="6">
    <source>
        <dbReference type="ARBA" id="ARBA00022833"/>
    </source>
</evidence>
<feature type="domain" description="Glycoside hydrolase family 42 N-terminal" evidence="8">
    <location>
        <begin position="25"/>
        <end position="396"/>
    </location>
</feature>
<name>A0ABU0EF84_9CELL</name>
<organism evidence="10 11">
    <name type="scientific">Cellulomonas humilata</name>
    <dbReference type="NCBI Taxonomy" id="144055"/>
    <lineage>
        <taxon>Bacteria</taxon>
        <taxon>Bacillati</taxon>
        <taxon>Actinomycetota</taxon>
        <taxon>Actinomycetes</taxon>
        <taxon>Micrococcales</taxon>
        <taxon>Cellulomonadaceae</taxon>
        <taxon>Cellulomonas</taxon>
    </lineage>
</organism>
<evidence type="ECO:0000256" key="7">
    <source>
        <dbReference type="ARBA" id="ARBA00023295"/>
    </source>
</evidence>
<dbReference type="GO" id="GO:0004565">
    <property type="term" value="F:beta-galactosidase activity"/>
    <property type="evidence" value="ECO:0007669"/>
    <property type="project" value="UniProtKB-EC"/>
</dbReference>
<keyword evidence="6" id="KW-0862">Zinc</keyword>
<dbReference type="Gene3D" id="3.20.20.80">
    <property type="entry name" value="Glycosidases"/>
    <property type="match status" value="1"/>
</dbReference>
<comment type="catalytic activity">
    <reaction evidence="1">
        <text>Hydrolysis of terminal non-reducing beta-D-galactose residues in beta-D-galactosides.</text>
        <dbReference type="EC" id="3.2.1.23"/>
    </reaction>
</comment>
<dbReference type="EMBL" id="JAUSVB010000003">
    <property type="protein sequence ID" value="MDQ0373934.1"/>
    <property type="molecule type" value="Genomic_DNA"/>
</dbReference>
<dbReference type="InterPro" id="IPR013738">
    <property type="entry name" value="Beta_galactosidase_Trimer"/>
</dbReference>
<gene>
    <name evidence="10" type="ORF">J2X26_002255</name>
</gene>
<dbReference type="Proteomes" id="UP001239626">
    <property type="component" value="Unassembled WGS sequence"/>
</dbReference>
<comment type="similarity">
    <text evidence="2">Belongs to the glycosyl hydrolase 42 family.</text>
</comment>
<dbReference type="SUPFAM" id="SSF51445">
    <property type="entry name" value="(Trans)glycosidases"/>
    <property type="match status" value="1"/>
</dbReference>
<proteinExistence type="inferred from homology"/>
<evidence type="ECO:0000256" key="2">
    <source>
        <dbReference type="ARBA" id="ARBA00005940"/>
    </source>
</evidence>
<keyword evidence="11" id="KW-1185">Reference proteome</keyword>
<evidence type="ECO:0000256" key="4">
    <source>
        <dbReference type="ARBA" id="ARBA00022723"/>
    </source>
</evidence>
<dbReference type="InterPro" id="IPR003476">
    <property type="entry name" value="Glyco_hydro_42"/>
</dbReference>
<evidence type="ECO:0000256" key="5">
    <source>
        <dbReference type="ARBA" id="ARBA00022801"/>
    </source>
</evidence>
<dbReference type="PANTHER" id="PTHR36447">
    <property type="entry name" value="BETA-GALACTOSIDASE GANA"/>
    <property type="match status" value="1"/>
</dbReference>
<feature type="domain" description="Beta-galactosidase trimerisation" evidence="9">
    <location>
        <begin position="408"/>
        <end position="616"/>
    </location>
</feature>